<dbReference type="Proteomes" id="UP000070412">
    <property type="component" value="Unassembled WGS sequence"/>
</dbReference>
<dbReference type="InterPro" id="IPR046982">
    <property type="entry name" value="BIN3/RVS161-like"/>
</dbReference>
<reference evidence="8" key="1">
    <citation type="journal article" date="2020" name="PLoS Negl. Trop. Dis.">
        <title>High-quality nuclear genome for Sarcoptes scabiei-A critical resource for a neglected parasite.</title>
        <authorList>
            <person name="Korhonen P.K."/>
            <person name="Gasser R.B."/>
            <person name="Ma G."/>
            <person name="Wang T."/>
            <person name="Stroehlein A.J."/>
            <person name="Young N.D."/>
            <person name="Ang C.S."/>
            <person name="Fernando D.D."/>
            <person name="Lu H.C."/>
            <person name="Taylor S."/>
            <person name="Reynolds S.L."/>
            <person name="Mofiz E."/>
            <person name="Najaraj S.H."/>
            <person name="Gowda H."/>
            <person name="Madugundu A."/>
            <person name="Renuse S."/>
            <person name="Holt D."/>
            <person name="Pandey A."/>
            <person name="Papenfuss A.T."/>
            <person name="Fischer K."/>
        </authorList>
    </citation>
    <scope>NUCLEOTIDE SEQUENCE [LARGE SCALE GENOMIC DNA]</scope>
</reference>
<keyword evidence="8" id="KW-1185">Reference proteome</keyword>
<dbReference type="AlphaFoldDB" id="A0A834R5L8"/>
<dbReference type="GO" id="GO:0005737">
    <property type="term" value="C:cytoplasm"/>
    <property type="evidence" value="ECO:0007669"/>
    <property type="project" value="InterPro"/>
</dbReference>
<dbReference type="GO" id="GO:0097320">
    <property type="term" value="P:plasma membrane tubulation"/>
    <property type="evidence" value="ECO:0007669"/>
    <property type="project" value="TreeGrafter"/>
</dbReference>
<dbReference type="Pfam" id="PF03114">
    <property type="entry name" value="BAR"/>
    <property type="match status" value="1"/>
</dbReference>
<feature type="coiled-coil region" evidence="4">
    <location>
        <begin position="230"/>
        <end position="257"/>
    </location>
</feature>
<dbReference type="GO" id="GO:0051666">
    <property type="term" value="P:actin cortical patch localization"/>
    <property type="evidence" value="ECO:0007669"/>
    <property type="project" value="InterPro"/>
</dbReference>
<reference evidence="6" key="2">
    <citation type="submission" date="2020-01" db="EMBL/GenBank/DDBJ databases">
        <authorList>
            <person name="Korhonen P.K.K."/>
            <person name="Guangxu M.G."/>
            <person name="Wang T.W."/>
            <person name="Stroehlein A.J.S."/>
            <person name="Young N.D."/>
            <person name="Ang C.-S.A."/>
            <person name="Fernando D.W.F."/>
            <person name="Lu H.L."/>
            <person name="Taylor S.T."/>
            <person name="Ehtesham M.E.M."/>
            <person name="Najaraj S.H.N."/>
            <person name="Harsha G.H.G."/>
            <person name="Madugundu A.M."/>
            <person name="Renuse S.R."/>
            <person name="Holt D.H."/>
            <person name="Pandey A.P."/>
            <person name="Papenfuss A.P."/>
            <person name="Gasser R.B.G."/>
            <person name="Fischer K.F."/>
        </authorList>
    </citation>
    <scope>NUCLEOTIDE SEQUENCE</scope>
    <source>
        <strain evidence="6">SSS_KF_BRIS2020</strain>
    </source>
</reference>
<sequence length="262" mass="30017">MFGKGGGGAGNSTIKLTSSTSFKDDPEDSIQMLNNYEKLRKICCDEFKKLNKCLYDLNSIEKKIIDDLTSTTSTLLSSSSSTFLNEDKNIIDLIQGWNDLINESLENRQDLAISINRTLIEPMKKIQIAFQEIKSAIKQFEQLLIDCNRCRQKLLEFQRSDRTSAMIVKQNRYEIQMKQIQSDLQHLRTILSKQLPLFIAKRIDYFQPSLAAFICSGILHSSNNIDSLSRSKLDLNINQLSNRLDQQERLFHSLNNLSIVNS</sequence>
<dbReference type="GO" id="GO:0008289">
    <property type="term" value="F:lipid binding"/>
    <property type="evidence" value="ECO:0007669"/>
    <property type="project" value="TreeGrafter"/>
</dbReference>
<dbReference type="PANTHER" id="PTHR47174:SF3">
    <property type="entry name" value="BRIDGING INTEGRATOR 3"/>
    <property type="match status" value="1"/>
</dbReference>
<gene>
    <name evidence="6" type="ORF">SSS_2128</name>
</gene>
<dbReference type="OrthoDB" id="446293at2759"/>
<protein>
    <submittedName>
        <fullName evidence="6">Bridging integrator 3 -like protein</fullName>
    </submittedName>
</protein>
<keyword evidence="2" id="KW-0963">Cytoplasm</keyword>
<keyword evidence="3" id="KW-0206">Cytoskeleton</keyword>
<keyword evidence="4" id="KW-0175">Coiled coil</keyword>
<proteinExistence type="predicted"/>
<evidence type="ECO:0000256" key="2">
    <source>
        <dbReference type="ARBA" id="ARBA00022490"/>
    </source>
</evidence>
<evidence type="ECO:0000259" key="5">
    <source>
        <dbReference type="Pfam" id="PF03114"/>
    </source>
</evidence>
<accession>A0A834R5L8</accession>
<organism evidence="6">
    <name type="scientific">Sarcoptes scabiei</name>
    <name type="common">Itch mite</name>
    <name type="synonym">Acarus scabiei</name>
    <dbReference type="NCBI Taxonomy" id="52283"/>
    <lineage>
        <taxon>Eukaryota</taxon>
        <taxon>Metazoa</taxon>
        <taxon>Ecdysozoa</taxon>
        <taxon>Arthropoda</taxon>
        <taxon>Chelicerata</taxon>
        <taxon>Arachnida</taxon>
        <taxon>Acari</taxon>
        <taxon>Acariformes</taxon>
        <taxon>Sarcoptiformes</taxon>
        <taxon>Astigmata</taxon>
        <taxon>Psoroptidia</taxon>
        <taxon>Sarcoptoidea</taxon>
        <taxon>Sarcoptidae</taxon>
        <taxon>Sarcoptinae</taxon>
        <taxon>Sarcoptes</taxon>
    </lineage>
</organism>
<reference evidence="7" key="3">
    <citation type="submission" date="2022-06" db="UniProtKB">
        <authorList>
            <consortium name="EnsemblMetazoa"/>
        </authorList>
    </citation>
    <scope>IDENTIFICATION</scope>
</reference>
<comment type="subcellular location">
    <subcellularLocation>
        <location evidence="1">Cytoplasm</location>
        <location evidence="1">Cytoskeleton</location>
    </subcellularLocation>
</comment>
<dbReference type="GO" id="GO:0015629">
    <property type="term" value="C:actin cytoskeleton"/>
    <property type="evidence" value="ECO:0007669"/>
    <property type="project" value="TreeGrafter"/>
</dbReference>
<name>A0A834R5L8_SARSC</name>
<evidence type="ECO:0000256" key="1">
    <source>
        <dbReference type="ARBA" id="ARBA00004245"/>
    </source>
</evidence>
<dbReference type="EMBL" id="WVUK01000062">
    <property type="protein sequence ID" value="KAF7490145.1"/>
    <property type="molecule type" value="Genomic_DNA"/>
</dbReference>
<evidence type="ECO:0000313" key="6">
    <source>
        <dbReference type="EMBL" id="KAF7490145.1"/>
    </source>
</evidence>
<dbReference type="InterPro" id="IPR027267">
    <property type="entry name" value="AH/BAR_dom_sf"/>
</dbReference>
<dbReference type="SUPFAM" id="SSF103657">
    <property type="entry name" value="BAR/IMD domain-like"/>
    <property type="match status" value="1"/>
</dbReference>
<feature type="domain" description="BAR" evidence="5">
    <location>
        <begin position="31"/>
        <end position="214"/>
    </location>
</feature>
<dbReference type="EnsemblMetazoa" id="SSS_2128s_mrna">
    <property type="protein sequence ID" value="KAF7490145.1"/>
    <property type="gene ID" value="SSS_2128"/>
</dbReference>
<dbReference type="GO" id="GO:0006897">
    <property type="term" value="P:endocytosis"/>
    <property type="evidence" value="ECO:0007669"/>
    <property type="project" value="InterPro"/>
</dbReference>
<dbReference type="Gene3D" id="1.20.1270.60">
    <property type="entry name" value="Arfaptin homology (AH) domain/BAR domain"/>
    <property type="match status" value="1"/>
</dbReference>
<evidence type="ECO:0000313" key="7">
    <source>
        <dbReference type="EnsemblMetazoa" id="KAF7490145.1"/>
    </source>
</evidence>
<evidence type="ECO:0000256" key="3">
    <source>
        <dbReference type="ARBA" id="ARBA00023212"/>
    </source>
</evidence>
<dbReference type="InterPro" id="IPR004148">
    <property type="entry name" value="BAR_dom"/>
</dbReference>
<evidence type="ECO:0000256" key="4">
    <source>
        <dbReference type="SAM" id="Coils"/>
    </source>
</evidence>
<evidence type="ECO:0000313" key="8">
    <source>
        <dbReference type="Proteomes" id="UP000070412"/>
    </source>
</evidence>
<dbReference type="PANTHER" id="PTHR47174">
    <property type="entry name" value="BRIDGING INTEGRATOR 3"/>
    <property type="match status" value="1"/>
</dbReference>